<dbReference type="Proteomes" id="UP001206128">
    <property type="component" value="Unassembled WGS sequence"/>
</dbReference>
<evidence type="ECO:0000313" key="1">
    <source>
        <dbReference type="EMBL" id="MCP2168263.1"/>
    </source>
</evidence>
<name>A0AAE3KN30_9PSEU</name>
<evidence type="ECO:0000313" key="2">
    <source>
        <dbReference type="Proteomes" id="UP001206128"/>
    </source>
</evidence>
<sequence>MNAVGMRTDTPEAAPAPLAAPLELAERLTGVTADRALVLDAAWPAGFVRLRRRRPGGQQGAGINQMQG</sequence>
<dbReference type="EMBL" id="JAMTCK010000013">
    <property type="protein sequence ID" value="MCP2168263.1"/>
    <property type="molecule type" value="Genomic_DNA"/>
</dbReference>
<keyword evidence="2" id="KW-1185">Reference proteome</keyword>
<gene>
    <name evidence="1" type="ORF">LX83_005141</name>
</gene>
<reference evidence="1" key="1">
    <citation type="submission" date="2022-06" db="EMBL/GenBank/DDBJ databases">
        <title>Genomic Encyclopedia of Archaeal and Bacterial Type Strains, Phase II (KMG-II): from individual species to whole genera.</title>
        <authorList>
            <person name="Goeker M."/>
        </authorList>
    </citation>
    <scope>NUCLEOTIDE SEQUENCE</scope>
    <source>
        <strain evidence="1">DSM 43935</strain>
    </source>
</reference>
<protein>
    <submittedName>
        <fullName evidence="1">Uncharacterized protein</fullName>
    </submittedName>
</protein>
<accession>A0AAE3KN30</accession>
<comment type="caution">
    <text evidence="1">The sequence shown here is derived from an EMBL/GenBank/DDBJ whole genome shotgun (WGS) entry which is preliminary data.</text>
</comment>
<dbReference type="AlphaFoldDB" id="A0AAE3KN30"/>
<proteinExistence type="predicted"/>
<organism evidence="1 2">
    <name type="scientific">Goodfellowiella coeruleoviolacea</name>
    <dbReference type="NCBI Taxonomy" id="334858"/>
    <lineage>
        <taxon>Bacteria</taxon>
        <taxon>Bacillati</taxon>
        <taxon>Actinomycetota</taxon>
        <taxon>Actinomycetes</taxon>
        <taxon>Pseudonocardiales</taxon>
        <taxon>Pseudonocardiaceae</taxon>
        <taxon>Goodfellowiella</taxon>
    </lineage>
</organism>